<dbReference type="PANTHER" id="PTHR42718:SF9">
    <property type="entry name" value="MAJOR FACILITATOR SUPERFAMILY MULTIDRUG TRANSPORTER MFSC"/>
    <property type="match status" value="1"/>
</dbReference>
<gene>
    <name evidence="10" type="ORF">ENY07_04125</name>
</gene>
<feature type="transmembrane region" description="Helical" evidence="8">
    <location>
        <begin position="167"/>
        <end position="188"/>
    </location>
</feature>
<keyword evidence="7 8" id="KW-0472">Membrane</keyword>
<organism evidence="10">
    <name type="scientific">Acidicaldus sp</name>
    <dbReference type="NCBI Taxonomy" id="1872105"/>
    <lineage>
        <taxon>Bacteria</taxon>
        <taxon>Pseudomonadati</taxon>
        <taxon>Pseudomonadota</taxon>
        <taxon>Alphaproteobacteria</taxon>
        <taxon>Acetobacterales</taxon>
        <taxon>Acetobacteraceae</taxon>
        <taxon>Acidicaldus</taxon>
    </lineage>
</organism>
<reference evidence="10" key="1">
    <citation type="journal article" date="2020" name="mSystems">
        <title>Genome- and Community-Level Interaction Insights into Carbon Utilization and Element Cycling Functions of Hydrothermarchaeota in Hydrothermal Sediment.</title>
        <authorList>
            <person name="Zhou Z."/>
            <person name="Liu Y."/>
            <person name="Xu W."/>
            <person name="Pan J."/>
            <person name="Luo Z.H."/>
            <person name="Li M."/>
        </authorList>
    </citation>
    <scope>NUCLEOTIDE SEQUENCE</scope>
    <source>
        <strain evidence="10">SpSt-997</strain>
    </source>
</reference>
<evidence type="ECO:0000256" key="2">
    <source>
        <dbReference type="ARBA" id="ARBA00008537"/>
    </source>
</evidence>
<dbReference type="CDD" id="cd17503">
    <property type="entry name" value="MFS_LmrB_MDR_like"/>
    <property type="match status" value="1"/>
</dbReference>
<evidence type="ECO:0000256" key="1">
    <source>
        <dbReference type="ARBA" id="ARBA00004651"/>
    </source>
</evidence>
<dbReference type="InterPro" id="IPR036259">
    <property type="entry name" value="MFS_trans_sf"/>
</dbReference>
<evidence type="ECO:0000256" key="3">
    <source>
        <dbReference type="ARBA" id="ARBA00022448"/>
    </source>
</evidence>
<feature type="domain" description="Major facilitator superfamily (MFS) profile" evidence="9">
    <location>
        <begin position="15"/>
        <end position="501"/>
    </location>
</feature>
<protein>
    <submittedName>
        <fullName evidence="10">DHA2 family efflux MFS transporter permease subunit</fullName>
    </submittedName>
</protein>
<dbReference type="GO" id="GO:0005886">
    <property type="term" value="C:plasma membrane"/>
    <property type="evidence" value="ECO:0007669"/>
    <property type="project" value="UniProtKB-SubCell"/>
</dbReference>
<feature type="transmembrane region" description="Helical" evidence="8">
    <location>
        <begin position="472"/>
        <end position="493"/>
    </location>
</feature>
<name>A0A8J4HBD5_9PROT</name>
<feature type="transmembrane region" description="Helical" evidence="8">
    <location>
        <begin position="233"/>
        <end position="252"/>
    </location>
</feature>
<dbReference type="PANTHER" id="PTHR42718">
    <property type="entry name" value="MAJOR FACILITATOR SUPERFAMILY MULTIDRUG TRANSPORTER MFSC"/>
    <property type="match status" value="1"/>
</dbReference>
<feature type="transmembrane region" description="Helical" evidence="8">
    <location>
        <begin position="106"/>
        <end position="128"/>
    </location>
</feature>
<feature type="transmembrane region" description="Helical" evidence="8">
    <location>
        <begin position="81"/>
        <end position="100"/>
    </location>
</feature>
<evidence type="ECO:0000313" key="10">
    <source>
        <dbReference type="EMBL" id="HGC42400.1"/>
    </source>
</evidence>
<evidence type="ECO:0000259" key="9">
    <source>
        <dbReference type="PROSITE" id="PS50850"/>
    </source>
</evidence>
<evidence type="ECO:0000256" key="5">
    <source>
        <dbReference type="ARBA" id="ARBA00022692"/>
    </source>
</evidence>
<dbReference type="Gene3D" id="1.20.1250.20">
    <property type="entry name" value="MFS general substrate transporter like domains"/>
    <property type="match status" value="1"/>
</dbReference>
<accession>A0A8J4HBD5</accession>
<feature type="transmembrane region" description="Helical" evidence="8">
    <location>
        <begin position="300"/>
        <end position="323"/>
    </location>
</feature>
<sequence length="514" mass="55268">MSAAAETVVAHRGIITVCAMVATLMQALDATIANVALPYMQGSLSATSDEITWVLTSYITAAAIMTAPVGWLAARFGRKNLFILSLAGFTAASMLCGIAESLPQMVIFRLLQGMFGAALVPLSQATMLDIYPVAQRGSAMAIWGIGVMIGPILGPTLGGYLTELYNWRWVFYVNLPFGVLAIVGMVVFMPRSETQSALRFDWTGFAVIALGLGALQMMLDRGQDQDWFSSREIITEAVLAGLGIYLFLAHLLTAERPFIRPVIFRDRNFSASMLMMFAIGQILVSSSALMAPYLQTLANYPVQTAGLVMAPRGAGTMLAMMISGRLVQRLDPRKLMFLGVVLLLGSSYSMTGWTPDIAIHIQVITIMIQGMGIGFVFTPLQVIAFATLPMAMRTDATAMLSLFRNVGSAMGVSLTSALLAHNIQVAHAGLAAGITPFNRALQASPSIYHALDPTTRPGAALLDFLVNQQAQIISYVDDFVFMTLTIVPALLLLPIMRPPAHNTAAPEDHPAVID</sequence>
<feature type="transmembrane region" description="Helical" evidence="8">
    <location>
        <begin position="335"/>
        <end position="353"/>
    </location>
</feature>
<keyword evidence="4" id="KW-1003">Cell membrane</keyword>
<feature type="transmembrane region" description="Helical" evidence="8">
    <location>
        <begin position="51"/>
        <end position="74"/>
    </location>
</feature>
<dbReference type="InterPro" id="IPR011701">
    <property type="entry name" value="MFS"/>
</dbReference>
<dbReference type="SUPFAM" id="SSF103473">
    <property type="entry name" value="MFS general substrate transporter"/>
    <property type="match status" value="1"/>
</dbReference>
<proteinExistence type="inferred from homology"/>
<comment type="subcellular location">
    <subcellularLocation>
        <location evidence="1">Cell membrane</location>
        <topology evidence="1">Multi-pass membrane protein</topology>
    </subcellularLocation>
</comment>
<evidence type="ECO:0000256" key="8">
    <source>
        <dbReference type="SAM" id="Phobius"/>
    </source>
</evidence>
<dbReference type="InterPro" id="IPR004638">
    <property type="entry name" value="EmrB-like"/>
</dbReference>
<keyword evidence="6 8" id="KW-1133">Transmembrane helix</keyword>
<dbReference type="InterPro" id="IPR020846">
    <property type="entry name" value="MFS_dom"/>
</dbReference>
<dbReference type="Gene3D" id="1.20.1720.10">
    <property type="entry name" value="Multidrug resistance protein D"/>
    <property type="match status" value="1"/>
</dbReference>
<dbReference type="GO" id="GO:0022857">
    <property type="term" value="F:transmembrane transporter activity"/>
    <property type="evidence" value="ECO:0007669"/>
    <property type="project" value="InterPro"/>
</dbReference>
<evidence type="ECO:0000256" key="7">
    <source>
        <dbReference type="ARBA" id="ARBA00023136"/>
    </source>
</evidence>
<dbReference type="AlphaFoldDB" id="A0A8J4HBD5"/>
<keyword evidence="3" id="KW-0813">Transport</keyword>
<feature type="transmembrane region" description="Helical" evidence="8">
    <location>
        <begin position="200"/>
        <end position="218"/>
    </location>
</feature>
<dbReference type="EMBL" id="DTQM01000079">
    <property type="protein sequence ID" value="HGC42400.1"/>
    <property type="molecule type" value="Genomic_DNA"/>
</dbReference>
<keyword evidence="5 8" id="KW-0812">Transmembrane</keyword>
<feature type="transmembrane region" description="Helical" evidence="8">
    <location>
        <begin position="359"/>
        <end position="386"/>
    </location>
</feature>
<evidence type="ECO:0000256" key="4">
    <source>
        <dbReference type="ARBA" id="ARBA00022475"/>
    </source>
</evidence>
<dbReference type="NCBIfam" id="TIGR00711">
    <property type="entry name" value="efflux_EmrB"/>
    <property type="match status" value="1"/>
</dbReference>
<evidence type="ECO:0000256" key="6">
    <source>
        <dbReference type="ARBA" id="ARBA00022989"/>
    </source>
</evidence>
<feature type="transmembrane region" description="Helical" evidence="8">
    <location>
        <begin position="273"/>
        <end position="294"/>
    </location>
</feature>
<feature type="transmembrane region" description="Helical" evidence="8">
    <location>
        <begin position="12"/>
        <end position="39"/>
    </location>
</feature>
<feature type="transmembrane region" description="Helical" evidence="8">
    <location>
        <begin position="140"/>
        <end position="161"/>
    </location>
</feature>
<comment type="caution">
    <text evidence="10">The sequence shown here is derived from an EMBL/GenBank/DDBJ whole genome shotgun (WGS) entry which is preliminary data.</text>
</comment>
<dbReference type="Pfam" id="PF07690">
    <property type="entry name" value="MFS_1"/>
    <property type="match status" value="1"/>
</dbReference>
<comment type="similarity">
    <text evidence="2">Belongs to the major facilitator superfamily. EmrB family.</text>
</comment>
<dbReference type="PROSITE" id="PS50850">
    <property type="entry name" value="MFS"/>
    <property type="match status" value="1"/>
</dbReference>